<keyword evidence="1" id="KW-1277">Toxin-antitoxin system</keyword>
<evidence type="ECO:0000256" key="1">
    <source>
        <dbReference type="ARBA" id="ARBA00022649"/>
    </source>
</evidence>
<dbReference type="InterPro" id="IPR007712">
    <property type="entry name" value="RelE/ParE_toxin"/>
</dbReference>
<name>A0ABW5TT67_9SPHI</name>
<evidence type="ECO:0000313" key="2">
    <source>
        <dbReference type="EMBL" id="MFD2732286.1"/>
    </source>
</evidence>
<protein>
    <submittedName>
        <fullName evidence="2">Type II toxin-antitoxin system RelE/ParE family toxin</fullName>
    </submittedName>
</protein>
<reference evidence="3" key="1">
    <citation type="journal article" date="2019" name="Int. J. Syst. Evol. Microbiol.">
        <title>The Global Catalogue of Microorganisms (GCM) 10K type strain sequencing project: providing services to taxonomists for standard genome sequencing and annotation.</title>
        <authorList>
            <consortium name="The Broad Institute Genomics Platform"/>
            <consortium name="The Broad Institute Genome Sequencing Center for Infectious Disease"/>
            <person name="Wu L."/>
            <person name="Ma J."/>
        </authorList>
    </citation>
    <scope>NUCLEOTIDE SEQUENCE [LARGE SCALE GENOMIC DNA]</scope>
    <source>
        <strain evidence="3">KCTC 42456</strain>
    </source>
</reference>
<dbReference type="Gene3D" id="3.30.2310.20">
    <property type="entry name" value="RelE-like"/>
    <property type="match status" value="1"/>
</dbReference>
<comment type="caution">
    <text evidence="2">The sequence shown here is derived from an EMBL/GenBank/DDBJ whole genome shotgun (WGS) entry which is preliminary data.</text>
</comment>
<dbReference type="Proteomes" id="UP001597546">
    <property type="component" value="Unassembled WGS sequence"/>
</dbReference>
<dbReference type="EMBL" id="JBHULV010000038">
    <property type="protein sequence ID" value="MFD2732286.1"/>
    <property type="molecule type" value="Genomic_DNA"/>
</dbReference>
<organism evidence="2 3">
    <name type="scientific">Pedobacter alpinus</name>
    <dbReference type="NCBI Taxonomy" id="1590643"/>
    <lineage>
        <taxon>Bacteria</taxon>
        <taxon>Pseudomonadati</taxon>
        <taxon>Bacteroidota</taxon>
        <taxon>Sphingobacteriia</taxon>
        <taxon>Sphingobacteriales</taxon>
        <taxon>Sphingobacteriaceae</taxon>
        <taxon>Pedobacter</taxon>
    </lineage>
</organism>
<accession>A0ABW5TT67</accession>
<proteinExistence type="predicted"/>
<sequence length="101" mass="12285">MTNEVIWSPESEIDLSIILDYLISDWNLEIATKFLKEIEYHINTISKNPKLYPIIYKPLKFRQCVITKHNSLIYFYKEEKLYVVRVFDTRQNPNKLKFNRK</sequence>
<dbReference type="Pfam" id="PF05016">
    <property type="entry name" value="ParE_toxin"/>
    <property type="match status" value="1"/>
</dbReference>
<evidence type="ECO:0000313" key="3">
    <source>
        <dbReference type="Proteomes" id="UP001597546"/>
    </source>
</evidence>
<dbReference type="InterPro" id="IPR035093">
    <property type="entry name" value="RelE/ParE_toxin_dom_sf"/>
</dbReference>
<gene>
    <name evidence="2" type="ORF">ACFSSE_11290</name>
</gene>
<dbReference type="RefSeq" id="WP_379047686.1">
    <property type="nucleotide sequence ID" value="NZ_JBHSKW010000068.1"/>
</dbReference>
<keyword evidence="3" id="KW-1185">Reference proteome</keyword>